<feature type="signal peptide" evidence="3">
    <location>
        <begin position="1"/>
        <end position="29"/>
    </location>
</feature>
<dbReference type="Gene3D" id="2.60.120.200">
    <property type="match status" value="2"/>
</dbReference>
<proteinExistence type="predicted"/>
<accession>A0ABV3EMB7</accession>
<dbReference type="Proteomes" id="UP001551584">
    <property type="component" value="Unassembled WGS sequence"/>
</dbReference>
<dbReference type="SMART" id="SM00560">
    <property type="entry name" value="LamGL"/>
    <property type="match status" value="2"/>
</dbReference>
<feature type="domain" description="LamG-like jellyroll fold" evidence="4">
    <location>
        <begin position="538"/>
        <end position="681"/>
    </location>
</feature>
<dbReference type="RefSeq" id="WP_359270418.1">
    <property type="nucleotide sequence ID" value="NZ_JBEZNA010000013.1"/>
</dbReference>
<dbReference type="PANTHER" id="PTHR46943:SF1">
    <property type="entry name" value="PENTRAXIN-RELATED PROTEIN PTX3"/>
    <property type="match status" value="1"/>
</dbReference>
<reference evidence="5 6" key="1">
    <citation type="submission" date="2024-06" db="EMBL/GenBank/DDBJ databases">
        <title>The Natural Products Discovery Center: Release of the First 8490 Sequenced Strains for Exploring Actinobacteria Biosynthetic Diversity.</title>
        <authorList>
            <person name="Kalkreuter E."/>
            <person name="Kautsar S.A."/>
            <person name="Yang D."/>
            <person name="Bader C.D."/>
            <person name="Teijaro C.N."/>
            <person name="Fluegel L."/>
            <person name="Davis C.M."/>
            <person name="Simpson J.R."/>
            <person name="Lauterbach L."/>
            <person name="Steele A.D."/>
            <person name="Gui C."/>
            <person name="Meng S."/>
            <person name="Li G."/>
            <person name="Viehrig K."/>
            <person name="Ye F."/>
            <person name="Su P."/>
            <person name="Kiefer A.F."/>
            <person name="Nichols A."/>
            <person name="Cepeda A.J."/>
            <person name="Yan W."/>
            <person name="Fan B."/>
            <person name="Jiang Y."/>
            <person name="Adhikari A."/>
            <person name="Zheng C.-J."/>
            <person name="Schuster L."/>
            <person name="Cowan T.M."/>
            <person name="Smanski M.J."/>
            <person name="Chevrette M.G."/>
            <person name="De Carvalho L.P.S."/>
            <person name="Shen B."/>
        </authorList>
    </citation>
    <scope>NUCLEOTIDE SEQUENCE [LARGE SCALE GENOMIC DNA]</scope>
    <source>
        <strain evidence="5 6">NPDC048117</strain>
    </source>
</reference>
<dbReference type="InterPro" id="IPR013320">
    <property type="entry name" value="ConA-like_dom_sf"/>
</dbReference>
<sequence>MDGNGRRRRGVVAWTAAALLAATPGVAVATGNTPPTRPVAEDLRTGSAPCAAGEAARYLGSEPVLRLVLRDPDAYSQVSGEIEVWWAGADGTGERRTLTTHAAPSGSTFTLSPSFAVPSGTRVSWRARAVDQHGERSAWSDEAGGHACEFIMDTDRPGTVTVTSDHYREDAGWQDGVGVHGGFTFDSPSDDVVAYRYHFSDGTYSTVEPEEMGGPAAIRFMPRKQGPDHLTVQAVDRAGNAGSQTTFRFLVDKGRAPVAHWRLADASAGTGPALRAEDGVTFVDTAPFGTGLTGSARLDGKGGGYLTPDAPVADTGKTFAVGGWVRPGTTGRAMTVASQDAADGTSAFTLGLRPAGDGGAEWSFAFGGATVAGGGPETGDWAHVLGVFDTEDDTVGLYVNGRPAGGRVKAGPVAAPGAFQLGRARGEGGQRWQGDLADVRVWDRVVVPEEAAELAGQQPQDLGRWDFESVTDGPVPGGAGGPLTPHGGATVFREPEDDCWWNPDCVPPPPALVGAAHLELDGSTGHAATEGPVVDTSGSFTASVQVRLADAEPAGPMTVLSQGGEHGDAFKVRYDPAGKAWQLVMTDGEGPDATETVAARVVLPDGGRGDGHQISVVHDDAADRILLHVDGVEAASASFDAPWAAGGPLQVGRGRTGGGWGEYLHGAVDNVQVFTGVVDGSRIPLLRW</sequence>
<feature type="chain" id="PRO_5045217683" evidence="3">
    <location>
        <begin position="30"/>
        <end position="688"/>
    </location>
</feature>
<feature type="domain" description="LamG-like jellyroll fold" evidence="4">
    <location>
        <begin position="317"/>
        <end position="449"/>
    </location>
</feature>
<gene>
    <name evidence="5" type="ORF">AB0D95_08650</name>
</gene>
<keyword evidence="1 3" id="KW-0732">Signal</keyword>
<evidence type="ECO:0000313" key="6">
    <source>
        <dbReference type="Proteomes" id="UP001551584"/>
    </source>
</evidence>
<dbReference type="Pfam" id="PF13385">
    <property type="entry name" value="Laminin_G_3"/>
    <property type="match status" value="2"/>
</dbReference>
<dbReference type="EMBL" id="JBEZNA010000013">
    <property type="protein sequence ID" value="MEU9577321.1"/>
    <property type="molecule type" value="Genomic_DNA"/>
</dbReference>
<comment type="caution">
    <text evidence="5">The sequence shown here is derived from an EMBL/GenBank/DDBJ whole genome shotgun (WGS) entry which is preliminary data.</text>
</comment>
<dbReference type="SUPFAM" id="SSF49899">
    <property type="entry name" value="Concanavalin A-like lectins/glucanases"/>
    <property type="match status" value="2"/>
</dbReference>
<name>A0ABV3EMB7_9ACTN</name>
<evidence type="ECO:0000256" key="1">
    <source>
        <dbReference type="ARBA" id="ARBA00022729"/>
    </source>
</evidence>
<evidence type="ECO:0000313" key="5">
    <source>
        <dbReference type="EMBL" id="MEU9577321.1"/>
    </source>
</evidence>
<dbReference type="PANTHER" id="PTHR46943">
    <property type="entry name" value="PENTRAXIN-RELATED PROTEIN PTX3"/>
    <property type="match status" value="1"/>
</dbReference>
<organism evidence="5 6">
    <name type="scientific">Streptomyces chilikensis</name>
    <dbReference type="NCBI Taxonomy" id="1194079"/>
    <lineage>
        <taxon>Bacteria</taxon>
        <taxon>Bacillati</taxon>
        <taxon>Actinomycetota</taxon>
        <taxon>Actinomycetes</taxon>
        <taxon>Kitasatosporales</taxon>
        <taxon>Streptomycetaceae</taxon>
        <taxon>Streptomyces</taxon>
    </lineage>
</organism>
<keyword evidence="2" id="KW-1015">Disulfide bond</keyword>
<evidence type="ECO:0000256" key="2">
    <source>
        <dbReference type="ARBA" id="ARBA00023157"/>
    </source>
</evidence>
<protein>
    <submittedName>
        <fullName evidence="5">LamG-like jellyroll fold domain-containing protein</fullName>
    </submittedName>
</protein>
<evidence type="ECO:0000259" key="4">
    <source>
        <dbReference type="SMART" id="SM00560"/>
    </source>
</evidence>
<dbReference type="InterPro" id="IPR042837">
    <property type="entry name" value="PTX3"/>
</dbReference>
<keyword evidence="6" id="KW-1185">Reference proteome</keyword>
<evidence type="ECO:0000256" key="3">
    <source>
        <dbReference type="SAM" id="SignalP"/>
    </source>
</evidence>
<dbReference type="InterPro" id="IPR006558">
    <property type="entry name" value="LamG-like"/>
</dbReference>